<dbReference type="GO" id="GO:0006565">
    <property type="term" value="P:L-serine catabolic process"/>
    <property type="evidence" value="ECO:0007669"/>
    <property type="project" value="TreeGrafter"/>
</dbReference>
<accession>A0A1G6BV62</accession>
<dbReference type="PANTHER" id="PTHR48078">
    <property type="entry name" value="THREONINE DEHYDRATASE, MITOCHONDRIAL-RELATED"/>
    <property type="match status" value="1"/>
</dbReference>
<dbReference type="RefSeq" id="WP_090876159.1">
    <property type="nucleotide sequence ID" value="NZ_FMXQ01000003.1"/>
</dbReference>
<evidence type="ECO:0000313" key="5">
    <source>
        <dbReference type="EMBL" id="SDB24521.1"/>
    </source>
</evidence>
<evidence type="ECO:0000256" key="2">
    <source>
        <dbReference type="ARBA" id="ARBA00022898"/>
    </source>
</evidence>
<evidence type="ECO:0000256" key="1">
    <source>
        <dbReference type="ARBA" id="ARBA00001933"/>
    </source>
</evidence>
<dbReference type="Pfam" id="PF00291">
    <property type="entry name" value="PALP"/>
    <property type="match status" value="1"/>
</dbReference>
<dbReference type="GO" id="GO:0009097">
    <property type="term" value="P:isoleucine biosynthetic process"/>
    <property type="evidence" value="ECO:0007669"/>
    <property type="project" value="TreeGrafter"/>
</dbReference>
<keyword evidence="2" id="KW-0663">Pyridoxal phosphate</keyword>
<protein>
    <submittedName>
        <fullName evidence="5">Threonine synthase</fullName>
    </submittedName>
</protein>
<dbReference type="OrthoDB" id="9778118at2"/>
<proteinExistence type="predicted"/>
<dbReference type="STRING" id="665467.SAMN02982931_01896"/>
<evidence type="ECO:0000313" key="6">
    <source>
        <dbReference type="Proteomes" id="UP000199071"/>
    </source>
</evidence>
<dbReference type="PANTHER" id="PTHR48078:SF6">
    <property type="entry name" value="L-THREONINE DEHYDRATASE CATABOLIC TDCB"/>
    <property type="match status" value="1"/>
</dbReference>
<feature type="domain" description="Tryptophan synthase beta chain-like PALP" evidence="4">
    <location>
        <begin position="35"/>
        <end position="342"/>
    </location>
</feature>
<keyword evidence="6" id="KW-1185">Reference proteome</keyword>
<comment type="cofactor">
    <cofactor evidence="1">
        <name>pyridoxal 5'-phosphate</name>
        <dbReference type="ChEBI" id="CHEBI:597326"/>
    </cofactor>
</comment>
<dbReference type="GO" id="GO:0003941">
    <property type="term" value="F:L-serine ammonia-lyase activity"/>
    <property type="evidence" value="ECO:0007669"/>
    <property type="project" value="TreeGrafter"/>
</dbReference>
<dbReference type="SUPFAM" id="SSF53686">
    <property type="entry name" value="Tryptophan synthase beta subunit-like PLP-dependent enzymes"/>
    <property type="match status" value="1"/>
</dbReference>
<gene>
    <name evidence="5" type="ORF">SAMN02982931_01896</name>
</gene>
<dbReference type="GO" id="GO:0004794">
    <property type="term" value="F:threonine deaminase activity"/>
    <property type="evidence" value="ECO:0007669"/>
    <property type="project" value="TreeGrafter"/>
</dbReference>
<sequence>MNIETLLPRSPTTDGPGGIWRWRDILPLPDSIVPVSLGEGNTPLLRSRAHPDLPLFIKDETRNPTGSHKDRPLALAAGDAVATGARVMAVVSAGSTGLSNAAYAARAGLASVAIMEAGAPDSRVAPLAALGSHLVEVDATIDRAIEALTGLRGQDGLYVASTTRSANAVQAEASRTIAYEIVADLGYAPDVLIAPVGGGGTIASIHAGFVQLLAAGRIDRLPRLIAVVPSTYDTLARALAAGITDAAGLFGMPAPLGGDTVLNKIAHDHPPDGVEALAALRESNGRVLAYPDRAAVAAVDRVGREEGLYVEPSSAIAWLALDALIADGTVNPDTRTVMLACGSGFRETEVVIAARPPTRETIALDQLGDLLARIGG</sequence>
<dbReference type="EMBL" id="FMXQ01000003">
    <property type="protein sequence ID" value="SDB24521.1"/>
    <property type="molecule type" value="Genomic_DNA"/>
</dbReference>
<dbReference type="InterPro" id="IPR050147">
    <property type="entry name" value="Ser/Thr_Dehydratase"/>
</dbReference>
<reference evidence="5 6" key="1">
    <citation type="submission" date="2016-10" db="EMBL/GenBank/DDBJ databases">
        <authorList>
            <person name="de Groot N.N."/>
        </authorList>
    </citation>
    <scope>NUCLEOTIDE SEQUENCE [LARGE SCALE GENOMIC DNA]</scope>
    <source>
        <strain evidence="5 6">ATCC 35022</strain>
    </source>
</reference>
<keyword evidence="3" id="KW-0456">Lyase</keyword>
<evidence type="ECO:0000259" key="4">
    <source>
        <dbReference type="Pfam" id="PF00291"/>
    </source>
</evidence>
<dbReference type="Proteomes" id="UP000199071">
    <property type="component" value="Unassembled WGS sequence"/>
</dbReference>
<dbReference type="InterPro" id="IPR001926">
    <property type="entry name" value="TrpB-like_PALP"/>
</dbReference>
<evidence type="ECO:0000256" key="3">
    <source>
        <dbReference type="ARBA" id="ARBA00023239"/>
    </source>
</evidence>
<dbReference type="AlphaFoldDB" id="A0A1G6BV62"/>
<dbReference type="InterPro" id="IPR036052">
    <property type="entry name" value="TrpB-like_PALP_sf"/>
</dbReference>
<dbReference type="GO" id="GO:0006567">
    <property type="term" value="P:L-threonine catabolic process"/>
    <property type="evidence" value="ECO:0007669"/>
    <property type="project" value="TreeGrafter"/>
</dbReference>
<dbReference type="Gene3D" id="3.40.50.1100">
    <property type="match status" value="2"/>
</dbReference>
<name>A0A1G6BV62_9HYPH</name>
<organism evidence="5 6">
    <name type="scientific">Bauldia litoralis</name>
    <dbReference type="NCBI Taxonomy" id="665467"/>
    <lineage>
        <taxon>Bacteria</taxon>
        <taxon>Pseudomonadati</taxon>
        <taxon>Pseudomonadota</taxon>
        <taxon>Alphaproteobacteria</taxon>
        <taxon>Hyphomicrobiales</taxon>
        <taxon>Kaistiaceae</taxon>
        <taxon>Bauldia</taxon>
    </lineage>
</organism>